<keyword evidence="22" id="KW-1185">Reference proteome</keyword>
<dbReference type="InterPro" id="IPR050499">
    <property type="entry name" value="PEP-utilizing_PTS_enzyme"/>
</dbReference>
<keyword evidence="15 17" id="KW-0460">Magnesium</keyword>
<evidence type="ECO:0000256" key="9">
    <source>
        <dbReference type="ARBA" id="ARBA00022490"/>
    </source>
</evidence>
<comment type="similarity">
    <text evidence="5 17">Belongs to the PEP-utilizing enzyme family.</text>
</comment>
<dbReference type="PANTHER" id="PTHR46244:SF3">
    <property type="entry name" value="PHOSPHOENOLPYRUVATE-PROTEIN PHOSPHOTRANSFERASE"/>
    <property type="match status" value="1"/>
</dbReference>
<feature type="domain" description="PEP-utilising enzyme mobile" evidence="18">
    <location>
        <begin position="152"/>
        <end position="221"/>
    </location>
</feature>
<evidence type="ECO:0000259" key="20">
    <source>
        <dbReference type="Pfam" id="PF05524"/>
    </source>
</evidence>
<dbReference type="PROSITE" id="PS00370">
    <property type="entry name" value="PEP_ENZYMES_PHOS_SITE"/>
    <property type="match status" value="1"/>
</dbReference>
<evidence type="ECO:0000256" key="14">
    <source>
        <dbReference type="ARBA" id="ARBA00022777"/>
    </source>
</evidence>
<comment type="caution">
    <text evidence="21">The sequence shown here is derived from an EMBL/GenBank/DDBJ whole genome shotgun (WGS) entry which is preliminary data.</text>
</comment>
<dbReference type="InterPro" id="IPR008279">
    <property type="entry name" value="PEP-util_enz_mobile_dom"/>
</dbReference>
<evidence type="ECO:0000313" key="22">
    <source>
        <dbReference type="Proteomes" id="UP001596263"/>
    </source>
</evidence>
<dbReference type="InterPro" id="IPR036637">
    <property type="entry name" value="Phosphohistidine_dom_sf"/>
</dbReference>
<evidence type="ECO:0000256" key="17">
    <source>
        <dbReference type="PIRNR" id="PIRNR000732"/>
    </source>
</evidence>
<keyword evidence="13 17" id="KW-0479">Metal-binding</keyword>
<dbReference type="Pfam" id="PF05524">
    <property type="entry name" value="PEP-utilisers_N"/>
    <property type="match status" value="1"/>
</dbReference>
<dbReference type="Pfam" id="PF00391">
    <property type="entry name" value="PEP-utilizers"/>
    <property type="match status" value="1"/>
</dbReference>
<evidence type="ECO:0000259" key="19">
    <source>
        <dbReference type="Pfam" id="PF02896"/>
    </source>
</evidence>
<evidence type="ECO:0000256" key="15">
    <source>
        <dbReference type="ARBA" id="ARBA00022842"/>
    </source>
</evidence>
<dbReference type="InterPro" id="IPR018274">
    <property type="entry name" value="PEP_util_AS"/>
</dbReference>
<dbReference type="SUPFAM" id="SSF52009">
    <property type="entry name" value="Phosphohistidine domain"/>
    <property type="match status" value="1"/>
</dbReference>
<dbReference type="SUPFAM" id="SSF51621">
    <property type="entry name" value="Phosphoenolpyruvate/pyruvate domain"/>
    <property type="match status" value="1"/>
</dbReference>
<name>A0ABW0CWY9_STRCD</name>
<evidence type="ECO:0000256" key="7">
    <source>
        <dbReference type="ARBA" id="ARBA00016544"/>
    </source>
</evidence>
<comment type="cofactor">
    <cofactor evidence="2 17">
        <name>Mg(2+)</name>
        <dbReference type="ChEBI" id="CHEBI:18420"/>
    </cofactor>
</comment>
<keyword evidence="9 17" id="KW-0963">Cytoplasm</keyword>
<dbReference type="Gene3D" id="3.50.30.10">
    <property type="entry name" value="Phosphohistidine domain"/>
    <property type="match status" value="1"/>
</dbReference>
<gene>
    <name evidence="21" type="primary">ptsP</name>
    <name evidence="21" type="ORF">ACFPQ9_38020</name>
</gene>
<comment type="function">
    <text evidence="3 17">General (non sugar-specific) component of the phosphoenolpyruvate-dependent sugar phosphotransferase system (sugar PTS). This major carbohydrate active-transport system catalyzes the phosphorylation of incoming sugar substrates concomitantly with their translocation across the cell membrane. Enzyme I transfers the phosphoryl group from phosphoenolpyruvate (PEP) to the phosphoryl carrier protein (HPr).</text>
</comment>
<dbReference type="Gene3D" id="3.20.20.60">
    <property type="entry name" value="Phosphoenolpyruvate-binding domains"/>
    <property type="match status" value="1"/>
</dbReference>
<dbReference type="InterPro" id="IPR040442">
    <property type="entry name" value="Pyrv_kinase-like_dom_sf"/>
</dbReference>
<proteinExistence type="inferred from homology"/>
<comment type="catalytic activity">
    <reaction evidence="1 17">
        <text>L-histidyl-[protein] + phosphoenolpyruvate = N(pros)-phospho-L-histidyl-[protein] + pyruvate</text>
        <dbReference type="Rhea" id="RHEA:23880"/>
        <dbReference type="Rhea" id="RHEA-COMP:9745"/>
        <dbReference type="Rhea" id="RHEA-COMP:9746"/>
        <dbReference type="ChEBI" id="CHEBI:15361"/>
        <dbReference type="ChEBI" id="CHEBI:29979"/>
        <dbReference type="ChEBI" id="CHEBI:58702"/>
        <dbReference type="ChEBI" id="CHEBI:64837"/>
        <dbReference type="EC" id="2.7.3.9"/>
    </reaction>
</comment>
<evidence type="ECO:0000256" key="4">
    <source>
        <dbReference type="ARBA" id="ARBA00004496"/>
    </source>
</evidence>
<evidence type="ECO:0000313" key="21">
    <source>
        <dbReference type="EMBL" id="MFC5219638.1"/>
    </source>
</evidence>
<dbReference type="EC" id="2.7.3.9" evidence="6 17"/>
<organism evidence="21 22">
    <name type="scientific">Streptomyces coerulescens</name>
    <dbReference type="NCBI Taxonomy" id="29304"/>
    <lineage>
        <taxon>Bacteria</taxon>
        <taxon>Bacillati</taxon>
        <taxon>Actinomycetota</taxon>
        <taxon>Actinomycetes</taxon>
        <taxon>Kitasatosporales</taxon>
        <taxon>Streptomycetaceae</taxon>
        <taxon>Streptomyces</taxon>
    </lineage>
</organism>
<evidence type="ECO:0000256" key="3">
    <source>
        <dbReference type="ARBA" id="ARBA00002728"/>
    </source>
</evidence>
<keyword evidence="14 17" id="KW-0418">Kinase</keyword>
<evidence type="ECO:0000256" key="13">
    <source>
        <dbReference type="ARBA" id="ARBA00022723"/>
    </source>
</evidence>
<evidence type="ECO:0000256" key="6">
    <source>
        <dbReference type="ARBA" id="ARBA00012232"/>
    </source>
</evidence>
<dbReference type="InterPro" id="IPR036618">
    <property type="entry name" value="PtsI_HPr-bd_sf"/>
</dbReference>
<evidence type="ECO:0000256" key="5">
    <source>
        <dbReference type="ARBA" id="ARBA00007837"/>
    </source>
</evidence>
<dbReference type="PANTHER" id="PTHR46244">
    <property type="entry name" value="PHOSPHOENOLPYRUVATE-PROTEIN PHOSPHOTRANSFERASE"/>
    <property type="match status" value="1"/>
</dbReference>
<feature type="domain" description="PEP-utilising enzyme C-terminal" evidence="19">
    <location>
        <begin position="250"/>
        <end position="520"/>
    </location>
</feature>
<accession>A0ABW0CWY9</accession>
<keyword evidence="10 17" id="KW-0762">Sugar transport</keyword>
<dbReference type="RefSeq" id="WP_380863570.1">
    <property type="nucleotide sequence ID" value="NZ_JBHSKM010000044.1"/>
</dbReference>
<dbReference type="InterPro" id="IPR006318">
    <property type="entry name" value="PTS_EI-like"/>
</dbReference>
<comment type="subcellular location">
    <subcellularLocation>
        <location evidence="4 17">Cytoplasm</location>
    </subcellularLocation>
</comment>
<dbReference type="EMBL" id="JBHSKM010000044">
    <property type="protein sequence ID" value="MFC5219638.1"/>
    <property type="molecule type" value="Genomic_DNA"/>
</dbReference>
<dbReference type="InterPro" id="IPR015813">
    <property type="entry name" value="Pyrv/PenolPyrv_kinase-like_dom"/>
</dbReference>
<keyword evidence="8 17" id="KW-0813">Transport</keyword>
<evidence type="ECO:0000259" key="18">
    <source>
        <dbReference type="Pfam" id="PF00391"/>
    </source>
</evidence>
<dbReference type="Gene3D" id="1.10.274.10">
    <property type="entry name" value="PtsI, HPr-binding domain"/>
    <property type="match status" value="1"/>
</dbReference>
<keyword evidence="11 17" id="KW-0808">Transferase</keyword>
<dbReference type="InterPro" id="IPR008731">
    <property type="entry name" value="PTS_EIN"/>
</dbReference>
<evidence type="ECO:0000256" key="2">
    <source>
        <dbReference type="ARBA" id="ARBA00001946"/>
    </source>
</evidence>
<dbReference type="SUPFAM" id="SSF47831">
    <property type="entry name" value="Enzyme I of the PEP:sugar phosphotransferase system HPr-binding (sub)domain"/>
    <property type="match status" value="1"/>
</dbReference>
<evidence type="ECO:0000256" key="11">
    <source>
        <dbReference type="ARBA" id="ARBA00022679"/>
    </source>
</evidence>
<keyword evidence="12 17" id="KW-0598">Phosphotransferase system</keyword>
<reference evidence="22" key="1">
    <citation type="journal article" date="2019" name="Int. J. Syst. Evol. Microbiol.">
        <title>The Global Catalogue of Microorganisms (GCM) 10K type strain sequencing project: providing services to taxonomists for standard genome sequencing and annotation.</title>
        <authorList>
            <consortium name="The Broad Institute Genomics Platform"/>
            <consortium name="The Broad Institute Genome Sequencing Center for Infectious Disease"/>
            <person name="Wu L."/>
            <person name="Ma J."/>
        </authorList>
    </citation>
    <scope>NUCLEOTIDE SEQUENCE [LARGE SCALE GENOMIC DNA]</scope>
    <source>
        <strain evidence="22">KCTC 42586</strain>
    </source>
</reference>
<evidence type="ECO:0000256" key="8">
    <source>
        <dbReference type="ARBA" id="ARBA00022448"/>
    </source>
</evidence>
<dbReference type="InterPro" id="IPR000121">
    <property type="entry name" value="PEP_util_C"/>
</dbReference>
<dbReference type="InterPro" id="IPR024692">
    <property type="entry name" value="PTS_EI"/>
</dbReference>
<dbReference type="GO" id="GO:0008965">
    <property type="term" value="F:phosphoenolpyruvate-protein phosphotransferase activity"/>
    <property type="evidence" value="ECO:0007669"/>
    <property type="project" value="UniProtKB-EC"/>
</dbReference>
<dbReference type="PRINTS" id="PR01736">
    <property type="entry name" value="PHPHTRNFRASE"/>
</dbReference>
<feature type="domain" description="Phosphotransferase system enzyme I N-terminal" evidence="20">
    <location>
        <begin position="9"/>
        <end position="123"/>
    </location>
</feature>
<evidence type="ECO:0000256" key="16">
    <source>
        <dbReference type="ARBA" id="ARBA00033235"/>
    </source>
</evidence>
<evidence type="ECO:0000256" key="1">
    <source>
        <dbReference type="ARBA" id="ARBA00000683"/>
    </source>
</evidence>
<evidence type="ECO:0000256" key="10">
    <source>
        <dbReference type="ARBA" id="ARBA00022597"/>
    </source>
</evidence>
<dbReference type="Pfam" id="PF02896">
    <property type="entry name" value="PEP-utilizers_C"/>
    <property type="match status" value="1"/>
</dbReference>
<dbReference type="NCBIfam" id="TIGR01417">
    <property type="entry name" value="PTS_I_fam"/>
    <property type="match status" value="1"/>
</dbReference>
<protein>
    <recommendedName>
        <fullName evidence="7 17">Phosphoenolpyruvate-protein phosphotransferase</fullName>
        <ecNumber evidence="6 17">2.7.3.9</ecNumber>
    </recommendedName>
    <alternativeName>
        <fullName evidence="16 17">Phosphotransferase system, enzyme I</fullName>
    </alternativeName>
</protein>
<sequence>MSPAFVTMTGYGVSPGLACAPMVRMTPPAVTDPGEEPGADPAREVQRVREALTEVAEQLSTIATDKTAGEILEAGATMARDPALVQAAADHIGQGTPTAHSLSLAIDAYCAQLEETGGYMAERAADLRDIRNRAVALLLDVPMPGIPRPGHPFILAAEDLSPADTAQLAGRDVMGLLTEKGGPTGHTAILARSLGLPAVVGCPQAATLPNGTLLLLDGEAGTVEPHPSAHRRQRAVEAALERRQPRAKGPGRTADQHAVTLSANVGTLADVARAAQSDNEGVGLFRTEFLFLDRREPPTLEEQIQAYSQVFAAFDGRPVTVRTLDAGSDKPLPFLSLPSEDNPALGIRGLRTAAHCPDILVTQLQALVTAQRRTGAQMRVMAPMVSTAEEAAQFADLARGFGVQSVGIMIEVPSAALDADRLLQHVDFASIGTNDLSQYTLAADRTSRTLGRFLDPWQHALLTLVAGVCRAGAALERPVGVCGEAAADPLLAPVLVGLGVSSLSMAAPAVAAVRDALAQLTLQHCRSLADAALDAPTPAIARATAREMSDAFHKAAHDREGR</sequence>
<dbReference type="PIRSF" id="PIRSF000732">
    <property type="entry name" value="PTS_enzyme_I"/>
    <property type="match status" value="1"/>
</dbReference>
<dbReference type="Proteomes" id="UP001596263">
    <property type="component" value="Unassembled WGS sequence"/>
</dbReference>
<evidence type="ECO:0000256" key="12">
    <source>
        <dbReference type="ARBA" id="ARBA00022683"/>
    </source>
</evidence>